<keyword evidence="14" id="KW-0210">Decarboxylase</keyword>
<evidence type="ECO:0000256" key="16">
    <source>
        <dbReference type="ARBA" id="ARBA00022839"/>
    </source>
</evidence>
<dbReference type="SUPFAM" id="SSF51556">
    <property type="entry name" value="Metallo-dependent hydrolases"/>
    <property type="match status" value="1"/>
</dbReference>
<dbReference type="InterPro" id="IPR013785">
    <property type="entry name" value="Aldolase_TIM"/>
</dbReference>
<evidence type="ECO:0000256" key="1">
    <source>
        <dbReference type="ARBA" id="ARBA00004861"/>
    </source>
</evidence>
<dbReference type="STRING" id="29170.A0A368H203"/>
<comment type="similarity">
    <text evidence="3">In the N-terminal section; belongs to the purine/pyrimidine phosphoribosyltransferase family.</text>
</comment>
<name>A0A368H203_ANCCA</name>
<keyword evidence="21" id="KW-0511">Multifunctional enzyme</keyword>
<dbReference type="InterPro" id="IPR001754">
    <property type="entry name" value="OMPdeCOase_dom"/>
</dbReference>
<dbReference type="Gene3D" id="3.20.20.140">
    <property type="entry name" value="Metal-dependent hydrolases"/>
    <property type="match status" value="1"/>
</dbReference>
<dbReference type="NCBIfam" id="TIGR01740">
    <property type="entry name" value="pyrF"/>
    <property type="match status" value="1"/>
</dbReference>
<dbReference type="AlphaFoldDB" id="A0A368H203"/>
<dbReference type="InterPro" id="IPR029057">
    <property type="entry name" value="PRTase-like"/>
</dbReference>
<dbReference type="FunFam" id="3.20.20.140:FF:000018">
    <property type="entry name" value="3'-5' ssDNA/RNA exonuclease TatD"/>
    <property type="match status" value="1"/>
</dbReference>
<dbReference type="Pfam" id="PF00338">
    <property type="entry name" value="Ribosomal_S10"/>
    <property type="match status" value="1"/>
</dbReference>
<dbReference type="InterPro" id="IPR027486">
    <property type="entry name" value="Ribosomal_uS10_dom"/>
</dbReference>
<comment type="pathway">
    <text evidence="1">Pyrimidine metabolism; UMP biosynthesis via de novo pathway; UMP from orotate: step 2/2.</text>
</comment>
<feature type="binding site" evidence="24">
    <location>
        <position position="898"/>
    </location>
    <ligand>
        <name>substrate</name>
    </ligand>
</feature>
<dbReference type="InterPro" id="IPR014732">
    <property type="entry name" value="OMPdecase"/>
</dbReference>
<dbReference type="CDD" id="cd04725">
    <property type="entry name" value="OMP_decarboxylase_like"/>
    <property type="match status" value="1"/>
</dbReference>
<dbReference type="EMBL" id="JOJR01000029">
    <property type="protein sequence ID" value="RCN49798.1"/>
    <property type="molecule type" value="Genomic_DNA"/>
</dbReference>
<evidence type="ECO:0000313" key="28">
    <source>
        <dbReference type="Proteomes" id="UP000252519"/>
    </source>
</evidence>
<feature type="binding site" evidence="24">
    <location>
        <position position="725"/>
    </location>
    <ligand>
        <name>substrate</name>
    </ligand>
</feature>
<dbReference type="Gene3D" id="3.40.50.2020">
    <property type="match status" value="1"/>
</dbReference>
<evidence type="ECO:0000256" key="12">
    <source>
        <dbReference type="ARBA" id="ARBA00022722"/>
    </source>
</evidence>
<evidence type="ECO:0000256" key="23">
    <source>
        <dbReference type="PIRSR" id="PIRSR614732-1"/>
    </source>
</evidence>
<dbReference type="NCBIfam" id="TIGR00336">
    <property type="entry name" value="pyrE"/>
    <property type="match status" value="1"/>
</dbReference>
<reference evidence="27 28" key="1">
    <citation type="submission" date="2014-10" db="EMBL/GenBank/DDBJ databases">
        <title>Draft genome of the hookworm Ancylostoma caninum.</title>
        <authorList>
            <person name="Mitreva M."/>
        </authorList>
    </citation>
    <scope>NUCLEOTIDE SEQUENCE [LARGE SCALE GENOMIC DNA]</scope>
    <source>
        <strain evidence="27 28">Baltimore</strain>
    </source>
</reference>
<dbReference type="GO" id="GO:0005840">
    <property type="term" value="C:ribosome"/>
    <property type="evidence" value="ECO:0007669"/>
    <property type="project" value="UniProtKB-KW"/>
</dbReference>
<dbReference type="SMART" id="SM00934">
    <property type="entry name" value="OMPdecase"/>
    <property type="match status" value="1"/>
</dbReference>
<dbReference type="GO" id="GO:0046872">
    <property type="term" value="F:metal ion binding"/>
    <property type="evidence" value="ECO:0007669"/>
    <property type="project" value="UniProtKB-KW"/>
</dbReference>
<evidence type="ECO:0000256" key="4">
    <source>
        <dbReference type="ARBA" id="ARBA00009275"/>
    </source>
</evidence>
<evidence type="ECO:0000256" key="14">
    <source>
        <dbReference type="ARBA" id="ARBA00022793"/>
    </source>
</evidence>
<dbReference type="Pfam" id="PF00156">
    <property type="entry name" value="Pribosyltran"/>
    <property type="match status" value="1"/>
</dbReference>
<evidence type="ECO:0000256" key="13">
    <source>
        <dbReference type="ARBA" id="ARBA00022723"/>
    </source>
</evidence>
<dbReference type="SUPFAM" id="SSF53271">
    <property type="entry name" value="PRTase-like"/>
    <property type="match status" value="1"/>
</dbReference>
<evidence type="ECO:0000313" key="27">
    <source>
        <dbReference type="EMBL" id="RCN49798.1"/>
    </source>
</evidence>
<keyword evidence="15" id="KW-0378">Hydrolase</keyword>
<feature type="binding site" evidence="24">
    <location>
        <position position="899"/>
    </location>
    <ligand>
        <name>substrate</name>
    </ligand>
</feature>
<organism evidence="27 28">
    <name type="scientific">Ancylostoma caninum</name>
    <name type="common">Dog hookworm</name>
    <dbReference type="NCBI Taxonomy" id="29170"/>
    <lineage>
        <taxon>Eukaryota</taxon>
        <taxon>Metazoa</taxon>
        <taxon>Ecdysozoa</taxon>
        <taxon>Nematoda</taxon>
        <taxon>Chromadorea</taxon>
        <taxon>Rhabditida</taxon>
        <taxon>Rhabditina</taxon>
        <taxon>Rhabditomorpha</taxon>
        <taxon>Strongyloidea</taxon>
        <taxon>Ancylostomatidae</taxon>
        <taxon>Ancylostomatinae</taxon>
        <taxon>Ancylostoma</taxon>
    </lineage>
</organism>
<keyword evidence="28" id="KW-1185">Reference proteome</keyword>
<keyword evidence="11 27" id="KW-0808">Transferase</keyword>
<evidence type="ECO:0000256" key="24">
    <source>
        <dbReference type="PIRSR" id="PIRSR614732-2"/>
    </source>
</evidence>
<dbReference type="FunFam" id="3.20.20.70:FF:000114">
    <property type="entry name" value="Decarboxylase,orotidine phosphate"/>
    <property type="match status" value="1"/>
</dbReference>
<evidence type="ECO:0000256" key="15">
    <source>
        <dbReference type="ARBA" id="ARBA00022801"/>
    </source>
</evidence>
<keyword evidence="22" id="KW-0687">Ribonucleoprotein</keyword>
<dbReference type="CDD" id="cd01310">
    <property type="entry name" value="TatD_DNAse"/>
    <property type="match status" value="1"/>
</dbReference>
<dbReference type="Pfam" id="PF01026">
    <property type="entry name" value="TatD_DNase"/>
    <property type="match status" value="1"/>
</dbReference>
<dbReference type="InterPro" id="IPR018228">
    <property type="entry name" value="DNase_TatD-rel_CS"/>
</dbReference>
<dbReference type="PROSITE" id="PS01090">
    <property type="entry name" value="TATD_2"/>
    <property type="match status" value="1"/>
</dbReference>
<dbReference type="SUPFAM" id="SSF51366">
    <property type="entry name" value="Ribulose-phoshate binding barrel"/>
    <property type="match status" value="1"/>
</dbReference>
<keyword evidence="9" id="KW-0963">Cytoplasm</keyword>
<dbReference type="PANTHER" id="PTHR19278">
    <property type="entry name" value="OROTATE PHOSPHORIBOSYLTRANSFERASE"/>
    <property type="match status" value="1"/>
</dbReference>
<feature type="domain" description="Small ribosomal subunit protein uS10" evidence="26">
    <location>
        <begin position="65"/>
        <end position="160"/>
    </location>
</feature>
<evidence type="ECO:0000256" key="22">
    <source>
        <dbReference type="ARBA" id="ARBA00023274"/>
    </source>
</evidence>
<keyword evidence="19" id="KW-0689">Ribosomal protein</keyword>
<keyword evidence="17" id="KW-0460">Magnesium</keyword>
<evidence type="ECO:0000256" key="19">
    <source>
        <dbReference type="ARBA" id="ARBA00022980"/>
    </source>
</evidence>
<accession>A0A368H203</accession>
<evidence type="ECO:0000256" key="17">
    <source>
        <dbReference type="ARBA" id="ARBA00022842"/>
    </source>
</evidence>
<evidence type="ECO:0000259" key="26">
    <source>
        <dbReference type="SMART" id="SM01403"/>
    </source>
</evidence>
<dbReference type="EC" id="2.4.2.10" evidence="6"/>
<feature type="binding site" evidence="24">
    <location>
        <position position="703"/>
    </location>
    <ligand>
        <name>substrate</name>
    </ligand>
</feature>
<keyword evidence="10 27" id="KW-0328">Glycosyltransferase</keyword>
<feature type="domain" description="Orotidine 5'-phosphate decarboxylase" evidence="25">
    <location>
        <begin position="697"/>
        <end position="914"/>
    </location>
</feature>
<comment type="similarity">
    <text evidence="4">Belongs to the metallo-dependent hydrolases superfamily. TatD-type hydrolase family.</text>
</comment>
<evidence type="ECO:0000256" key="10">
    <source>
        <dbReference type="ARBA" id="ARBA00022676"/>
    </source>
</evidence>
<evidence type="ECO:0000256" key="7">
    <source>
        <dbReference type="ARBA" id="ARBA00012321"/>
    </source>
</evidence>
<evidence type="ECO:0000256" key="9">
    <source>
        <dbReference type="ARBA" id="ARBA00022490"/>
    </source>
</evidence>
<feature type="binding site" evidence="24">
    <location>
        <position position="819"/>
    </location>
    <ligand>
        <name>substrate</name>
    </ligand>
</feature>
<proteinExistence type="inferred from homology"/>
<keyword evidence="12" id="KW-0540">Nuclease</keyword>
<evidence type="ECO:0000259" key="25">
    <source>
        <dbReference type="SMART" id="SM00934"/>
    </source>
</evidence>
<feature type="binding site" evidence="24">
    <location>
        <position position="878"/>
    </location>
    <ligand>
        <name>substrate</name>
    </ligand>
</feature>
<dbReference type="GO" id="GO:0044205">
    <property type="term" value="P:'de novo' UMP biosynthetic process"/>
    <property type="evidence" value="ECO:0007669"/>
    <property type="project" value="UniProtKB-UniPathway"/>
</dbReference>
<feature type="active site" description="For OMPdecase activity" evidence="23">
    <location>
        <position position="761"/>
    </location>
</feature>
<sequence length="926" mass="104090">MAGPNDPELLYEPKFPDTREYPEYDKLNVRIQGYDFTHIEKFQGYVDRMARRFNFKVLERYDKVNVRIQGYDFTHIEKFQGYVDRMARRFNFKVLESYAVAAQTQRVVMYKPNSTIVDNEVNLALYDRVVRLGNVPAPHLQLFTSLIQTHIPVGVTVTFKEHEKADEDYRYIPDILLKQKQEELKSLDDPVIRCFIHHLPLLGIYSIRRMSSEIVERLVPYELVDIGANLGHPSYKEDLNDVLKRAKQAGLSKIMITGTCEKVSVECRKLAETMPGFLYFTAGVHPHDAKGFDENSLDILRELQSHEQCVAVGECGLDFNRNFSPQDVQKEVFRKQVELACELNKPLFIHEREAHEDMVRILSDAGERLPPAVIHCFTGTEDEAKKYVDMGYYIGLTGFLWKDRLPNGVQVALRNGSIPLDRLLIETDAPFMYPKINDKKLPADVKEAITDSAKQLHKFASFNRNEPCALAAICEMIAAFMGKDPKEVFKFGEFVLKSGQTSPIYIDLRECFGYADLMGLACDGLKSLIGTADVSFDAIVGVPYAALPYATLVSYHNSKPLIIIRKEAKSYGTKKLVEGLYKKGEKVIVIEDVVTTGGSIKDVVNILRDEELIVEHVFCLLDREQGGAEKLKEHGITLHSLLNMETVLTFLRAVDAVDNETSSKIISGRLPLEERAKQAVCPLNKKIFSLMLKKNSNLCLAVDYTEAEKILQLVEKAAPFVVAIKVHADAITDFSTDFTAKLVRLANDHEFVIFEDRKFGDTGNTNILQLKGTQRIAEWADVVTVHAVQGSDSNGAIFRQVIADPAYRLSGILLIAQLSTKGSLTALPGYTEAAAEMGEANRDVVCGFICQTRVSTHPDMLHWTPGVNMDAKTDNAGQQWRDLDEAIVRQQNDIVIVGRGVTASSTPIQELTRYREAAWAALTSKG</sequence>
<dbReference type="InterPro" id="IPR023031">
    <property type="entry name" value="OPRT"/>
</dbReference>
<dbReference type="InterPro" id="IPR011060">
    <property type="entry name" value="RibuloseP-bd_barrel"/>
</dbReference>
<evidence type="ECO:0000256" key="11">
    <source>
        <dbReference type="ARBA" id="ARBA00022679"/>
    </source>
</evidence>
<keyword evidence="13" id="KW-0479">Metal-binding</keyword>
<keyword evidence="16" id="KW-0269">Exonuclease</keyword>
<protein>
    <recommendedName>
        <fullName evidence="8">Uridine 5'-monophosphate synthase</fullName>
        <ecNumber evidence="6">2.4.2.10</ecNumber>
        <ecNumber evidence="7">4.1.1.23</ecNumber>
    </recommendedName>
</protein>
<evidence type="ECO:0000256" key="8">
    <source>
        <dbReference type="ARBA" id="ARBA00015047"/>
    </source>
</evidence>
<evidence type="ECO:0000256" key="21">
    <source>
        <dbReference type="ARBA" id="ARBA00023268"/>
    </source>
</evidence>
<dbReference type="HAMAP" id="MF_01208">
    <property type="entry name" value="PyrE"/>
    <property type="match status" value="1"/>
</dbReference>
<dbReference type="InterPro" id="IPR036838">
    <property type="entry name" value="Ribosomal_uS10_dom_sf"/>
</dbReference>
<comment type="similarity">
    <text evidence="5">In the C-terminal section; belongs to the OMP decarboxylase family.</text>
</comment>
<dbReference type="Proteomes" id="UP000252519">
    <property type="component" value="Unassembled WGS sequence"/>
</dbReference>
<dbReference type="PANTHER" id="PTHR19278:SF9">
    <property type="entry name" value="URIDINE 5'-MONOPHOSPHATE SYNTHASE"/>
    <property type="match status" value="1"/>
</dbReference>
<evidence type="ECO:0000256" key="5">
    <source>
        <dbReference type="ARBA" id="ARBA00009769"/>
    </source>
</evidence>
<dbReference type="InterPro" id="IPR004467">
    <property type="entry name" value="Or_phspho_trans_dom"/>
</dbReference>
<dbReference type="OrthoDB" id="10263753at2759"/>
<feature type="active site" description="For OMPdecase activity" evidence="23">
    <location>
        <position position="758"/>
    </location>
</feature>
<dbReference type="GO" id="GO:0004588">
    <property type="term" value="F:orotate phosphoribosyltransferase activity"/>
    <property type="evidence" value="ECO:0007669"/>
    <property type="project" value="UniProtKB-EC"/>
</dbReference>
<keyword evidence="20" id="KW-0456">Lyase</keyword>
<evidence type="ECO:0000256" key="20">
    <source>
        <dbReference type="ARBA" id="ARBA00023239"/>
    </source>
</evidence>
<dbReference type="UniPathway" id="UPA00070">
    <property type="reaction ID" value="UER00119"/>
</dbReference>
<dbReference type="Gene3D" id="3.20.20.70">
    <property type="entry name" value="Aldolase class I"/>
    <property type="match status" value="1"/>
</dbReference>
<dbReference type="Pfam" id="PF00215">
    <property type="entry name" value="OMPdecase"/>
    <property type="match status" value="1"/>
</dbReference>
<dbReference type="InterPro" id="IPR001130">
    <property type="entry name" value="TatD-like"/>
</dbReference>
<dbReference type="GO" id="GO:1990904">
    <property type="term" value="C:ribonucleoprotein complex"/>
    <property type="evidence" value="ECO:0007669"/>
    <property type="project" value="UniProtKB-KW"/>
</dbReference>
<dbReference type="SMART" id="SM01403">
    <property type="entry name" value="Ribosomal_S10"/>
    <property type="match status" value="1"/>
</dbReference>
<dbReference type="InterPro" id="IPR000836">
    <property type="entry name" value="PRTase_dom"/>
</dbReference>
<dbReference type="GO" id="GO:0004527">
    <property type="term" value="F:exonuclease activity"/>
    <property type="evidence" value="ECO:0007669"/>
    <property type="project" value="UniProtKB-KW"/>
</dbReference>
<feature type="active site" description="For OMPdecase activity" evidence="23">
    <location>
        <position position="756"/>
    </location>
</feature>
<keyword evidence="18" id="KW-0665">Pyrimidine biosynthesis</keyword>
<dbReference type="GO" id="GO:0004590">
    <property type="term" value="F:orotidine-5'-phosphate decarboxylase activity"/>
    <property type="evidence" value="ECO:0007669"/>
    <property type="project" value="UniProtKB-EC"/>
</dbReference>
<dbReference type="EC" id="4.1.1.23" evidence="7"/>
<evidence type="ECO:0000256" key="2">
    <source>
        <dbReference type="ARBA" id="ARBA00004889"/>
    </source>
</evidence>
<comment type="caution">
    <text evidence="27">The sequence shown here is derived from an EMBL/GenBank/DDBJ whole genome shotgun (WGS) entry which is preliminary data.</text>
</comment>
<dbReference type="CDD" id="cd06223">
    <property type="entry name" value="PRTases_typeI"/>
    <property type="match status" value="1"/>
</dbReference>
<dbReference type="SUPFAM" id="SSF54999">
    <property type="entry name" value="Ribosomal protein S10"/>
    <property type="match status" value="1"/>
</dbReference>
<comment type="pathway">
    <text evidence="2">Pyrimidine metabolism; UMP biosynthesis via de novo pathway; UMP from orotate: step 1/2.</text>
</comment>
<evidence type="ECO:0000256" key="3">
    <source>
        <dbReference type="ARBA" id="ARBA00006221"/>
    </source>
</evidence>
<evidence type="ECO:0000256" key="6">
    <source>
        <dbReference type="ARBA" id="ARBA00011971"/>
    </source>
</evidence>
<dbReference type="InterPro" id="IPR032466">
    <property type="entry name" value="Metal_Hydrolase"/>
</dbReference>
<dbReference type="GO" id="GO:0006207">
    <property type="term" value="P:'de novo' pyrimidine nucleobase biosynthetic process"/>
    <property type="evidence" value="ECO:0007669"/>
    <property type="project" value="InterPro"/>
</dbReference>
<gene>
    <name evidence="27" type="ORF">ANCCAN_04041</name>
</gene>
<evidence type="ECO:0000256" key="18">
    <source>
        <dbReference type="ARBA" id="ARBA00022975"/>
    </source>
</evidence>